<dbReference type="SUPFAM" id="SSF51735">
    <property type="entry name" value="NAD(P)-binding Rossmann-fold domains"/>
    <property type="match status" value="1"/>
</dbReference>
<comment type="caution">
    <text evidence="3">The sequence shown here is derived from an EMBL/GenBank/DDBJ whole genome shotgun (WGS) entry which is preliminary data.</text>
</comment>
<dbReference type="InterPro" id="IPR036291">
    <property type="entry name" value="NAD(P)-bd_dom_sf"/>
</dbReference>
<dbReference type="EMBL" id="BMCJ01000002">
    <property type="protein sequence ID" value="GGC84112.1"/>
    <property type="molecule type" value="Genomic_DNA"/>
</dbReference>
<reference evidence="4" key="1">
    <citation type="journal article" date="2019" name="Int. J. Syst. Evol. Microbiol.">
        <title>The Global Catalogue of Microorganisms (GCM) 10K type strain sequencing project: providing services to taxonomists for standard genome sequencing and annotation.</title>
        <authorList>
            <consortium name="The Broad Institute Genomics Platform"/>
            <consortium name="The Broad Institute Genome Sequencing Center for Infectious Disease"/>
            <person name="Wu L."/>
            <person name="Ma J."/>
        </authorList>
    </citation>
    <scope>NUCLEOTIDE SEQUENCE [LARGE SCALE GENOMIC DNA]</scope>
    <source>
        <strain evidence="4">CCM 7282</strain>
    </source>
</reference>
<dbReference type="InterPro" id="IPR051450">
    <property type="entry name" value="Gfo/Idh/MocA_Oxidoreductases"/>
</dbReference>
<feature type="domain" description="Gfo/Idh/MocA-like oxidoreductase N-terminal" evidence="1">
    <location>
        <begin position="11"/>
        <end position="118"/>
    </location>
</feature>
<evidence type="ECO:0000313" key="4">
    <source>
        <dbReference type="Proteomes" id="UP000619534"/>
    </source>
</evidence>
<evidence type="ECO:0000313" key="3">
    <source>
        <dbReference type="EMBL" id="GGC84112.1"/>
    </source>
</evidence>
<dbReference type="PANTHER" id="PTHR43377:SF1">
    <property type="entry name" value="BILIVERDIN REDUCTASE A"/>
    <property type="match status" value="1"/>
</dbReference>
<dbReference type="Gene3D" id="3.30.360.10">
    <property type="entry name" value="Dihydrodipicolinate Reductase, domain 2"/>
    <property type="match status" value="1"/>
</dbReference>
<dbReference type="RefSeq" id="WP_062441834.1">
    <property type="nucleotide sequence ID" value="NZ_BMCJ01000002.1"/>
</dbReference>
<dbReference type="Pfam" id="PF22725">
    <property type="entry name" value="GFO_IDH_MocA_C3"/>
    <property type="match status" value="1"/>
</dbReference>
<dbReference type="Gene3D" id="3.40.50.720">
    <property type="entry name" value="NAD(P)-binding Rossmann-like Domain"/>
    <property type="match status" value="1"/>
</dbReference>
<evidence type="ECO:0000259" key="2">
    <source>
        <dbReference type="Pfam" id="PF22725"/>
    </source>
</evidence>
<dbReference type="InterPro" id="IPR055170">
    <property type="entry name" value="GFO_IDH_MocA-like_dom"/>
</dbReference>
<dbReference type="InterPro" id="IPR000683">
    <property type="entry name" value="Gfo/Idh/MocA-like_OxRdtase_N"/>
</dbReference>
<sequence length="324" mass="35719">MKIGIISFAHGHAYSYADAIKKHSDLELAGVFDEDAVRGRKAAEAYQTTFYESYDDLLATDISSVIVTSENVKHKEHVVAAADAKKNILCEKPIATTVEDAKVMIESCRKNDVFFQIAFPVRYNTPVKRAKELIETGKLGRVLAVKGTNRGTNPGGWFIDKELSGGGAVMDHTVHVVDLLRWFMDTEVTDVYAEYDNLVSGGKIDDSGILTMTLENGVFATLDCSWSRNDAYPTWGDVTLEVIGTEGTLTVDAFDQKVNVYSDKEGVNWDFWGDDMDESLIRDFKESIKEGRKPSITGTDGLKALEVALSAYQSGEQKQTVTNG</sequence>
<feature type="domain" description="GFO/IDH/MocA-like oxidoreductase" evidence="2">
    <location>
        <begin position="128"/>
        <end position="249"/>
    </location>
</feature>
<accession>A0ABQ1NT00</accession>
<dbReference type="Proteomes" id="UP000619534">
    <property type="component" value="Unassembled WGS sequence"/>
</dbReference>
<gene>
    <name evidence="3" type="ORF">GCM10007216_13450</name>
</gene>
<evidence type="ECO:0000259" key="1">
    <source>
        <dbReference type="Pfam" id="PF01408"/>
    </source>
</evidence>
<protein>
    <submittedName>
        <fullName evidence="3">Dehydrogenase</fullName>
    </submittedName>
</protein>
<proteinExistence type="predicted"/>
<name>A0ABQ1NT00_9BACI</name>
<dbReference type="Pfam" id="PF01408">
    <property type="entry name" value="GFO_IDH_MocA"/>
    <property type="match status" value="1"/>
</dbReference>
<dbReference type="SUPFAM" id="SSF55347">
    <property type="entry name" value="Glyceraldehyde-3-phosphate dehydrogenase-like, C-terminal domain"/>
    <property type="match status" value="1"/>
</dbReference>
<keyword evidence="4" id="KW-1185">Reference proteome</keyword>
<organism evidence="3 4">
    <name type="scientific">Thalassobacillus devorans</name>
    <dbReference type="NCBI Taxonomy" id="279813"/>
    <lineage>
        <taxon>Bacteria</taxon>
        <taxon>Bacillati</taxon>
        <taxon>Bacillota</taxon>
        <taxon>Bacilli</taxon>
        <taxon>Bacillales</taxon>
        <taxon>Bacillaceae</taxon>
        <taxon>Thalassobacillus</taxon>
    </lineage>
</organism>
<dbReference type="PANTHER" id="PTHR43377">
    <property type="entry name" value="BILIVERDIN REDUCTASE A"/>
    <property type="match status" value="1"/>
</dbReference>